<feature type="transmembrane region" description="Helical" evidence="6">
    <location>
        <begin position="145"/>
        <end position="166"/>
    </location>
</feature>
<keyword evidence="9" id="KW-1185">Reference proteome</keyword>
<evidence type="ECO:0000256" key="6">
    <source>
        <dbReference type="SAM" id="Phobius"/>
    </source>
</evidence>
<keyword evidence="5 6" id="KW-0472">Membrane</keyword>
<feature type="transmembrane region" description="Helical" evidence="6">
    <location>
        <begin position="331"/>
        <end position="350"/>
    </location>
</feature>
<comment type="caution">
    <text evidence="8">The sequence shown here is derived from an EMBL/GenBank/DDBJ whole genome shotgun (WGS) entry which is preliminary data.</text>
</comment>
<dbReference type="Gene3D" id="1.20.81.30">
    <property type="entry name" value="Type II secretion system (T2SS), domain F"/>
    <property type="match status" value="1"/>
</dbReference>
<dbReference type="RefSeq" id="WP_259093825.1">
    <property type="nucleotide sequence ID" value="NZ_CP130454.1"/>
</dbReference>
<evidence type="ECO:0000259" key="7">
    <source>
        <dbReference type="Pfam" id="PF00482"/>
    </source>
</evidence>
<comment type="subcellular location">
    <subcellularLocation>
        <location evidence="1">Cell membrane</location>
        <topology evidence="1">Multi-pass membrane protein</topology>
    </subcellularLocation>
</comment>
<accession>A0ABT2EJU5</accession>
<dbReference type="Proteomes" id="UP001204798">
    <property type="component" value="Unassembled WGS sequence"/>
</dbReference>
<evidence type="ECO:0000313" key="9">
    <source>
        <dbReference type="Proteomes" id="UP001204798"/>
    </source>
</evidence>
<feature type="transmembrane region" description="Helical" evidence="6">
    <location>
        <begin position="13"/>
        <end position="34"/>
    </location>
</feature>
<dbReference type="EMBL" id="JANUCP010000001">
    <property type="protein sequence ID" value="MCS3918232.1"/>
    <property type="molecule type" value="Genomic_DNA"/>
</dbReference>
<protein>
    <submittedName>
        <fullName evidence="8">Tight adherence protein B</fullName>
    </submittedName>
</protein>
<keyword evidence="3 6" id="KW-0812">Transmembrane</keyword>
<evidence type="ECO:0000256" key="4">
    <source>
        <dbReference type="ARBA" id="ARBA00022989"/>
    </source>
</evidence>
<dbReference type="InterPro" id="IPR042094">
    <property type="entry name" value="T2SS_GspF_sf"/>
</dbReference>
<evidence type="ECO:0000313" key="8">
    <source>
        <dbReference type="EMBL" id="MCS3918232.1"/>
    </source>
</evidence>
<feature type="domain" description="Type II secretion system protein GspF" evidence="7">
    <location>
        <begin position="185"/>
        <end position="308"/>
    </location>
</feature>
<sequence>MKKKKTTMTVLDFLLLVTGLLWFASFCFGCYRVWTEAKSVPIERLRQLWMEEERIYGGLPEWLRRPEELDEAWEQMALQTSEPFPTLSRLLSRRRFAQWLERELKRAHVNWGIGSTLAFLLLLTVAGFSLTAIGVSIVAPETSPLWRLVLALLGAIAAPSVLLAWLRYKQRQFIRRVEEVLPDTLSLMANALRAGMGFQQSLDLIAAEGLPPLREEFAAVSRAVMLGASLEEALQGLVERVPSAELELVVTAVLVQREVGGSLAHLLDVASNTVRSRLRLRQEIRAETSLTRGSAFALAFGLPILVFLFANFATIVSGSELWSAPMFTDPLGLRALGLIFLLETGGWIWLRRVLETLEG</sequence>
<dbReference type="PANTHER" id="PTHR35007:SF1">
    <property type="entry name" value="PILUS ASSEMBLY PROTEIN"/>
    <property type="match status" value="1"/>
</dbReference>
<evidence type="ECO:0000256" key="2">
    <source>
        <dbReference type="ARBA" id="ARBA00022475"/>
    </source>
</evidence>
<keyword evidence="2" id="KW-1003">Cell membrane</keyword>
<keyword evidence="4 6" id="KW-1133">Transmembrane helix</keyword>
<proteinExistence type="predicted"/>
<feature type="transmembrane region" description="Helical" evidence="6">
    <location>
        <begin position="111"/>
        <end position="139"/>
    </location>
</feature>
<feature type="transmembrane region" description="Helical" evidence="6">
    <location>
        <begin position="295"/>
        <end position="319"/>
    </location>
</feature>
<gene>
    <name evidence="8" type="ORF">M2350_000629</name>
</gene>
<organism evidence="8 9">
    <name type="scientific">Candidatus Fervidibacter sacchari</name>
    <dbReference type="NCBI Taxonomy" id="1448929"/>
    <lineage>
        <taxon>Bacteria</taxon>
        <taxon>Candidatus Fervidibacterota</taxon>
        <taxon>Candidatus Fervidibacter</taxon>
    </lineage>
</organism>
<dbReference type="Pfam" id="PF00482">
    <property type="entry name" value="T2SSF"/>
    <property type="match status" value="1"/>
</dbReference>
<dbReference type="InterPro" id="IPR018076">
    <property type="entry name" value="T2SS_GspF_dom"/>
</dbReference>
<dbReference type="PANTHER" id="PTHR35007">
    <property type="entry name" value="INTEGRAL MEMBRANE PROTEIN-RELATED"/>
    <property type="match status" value="1"/>
</dbReference>
<evidence type="ECO:0000256" key="1">
    <source>
        <dbReference type="ARBA" id="ARBA00004651"/>
    </source>
</evidence>
<evidence type="ECO:0000256" key="3">
    <source>
        <dbReference type="ARBA" id="ARBA00022692"/>
    </source>
</evidence>
<reference evidence="8 9" key="1">
    <citation type="submission" date="2022-08" db="EMBL/GenBank/DDBJ databases">
        <title>Bacterial and archaeal communities from various locations to study Microbial Dark Matter (Phase II).</title>
        <authorList>
            <person name="Stepanauskas R."/>
        </authorList>
    </citation>
    <scope>NUCLEOTIDE SEQUENCE [LARGE SCALE GENOMIC DNA]</scope>
    <source>
        <strain evidence="8 9">PD1</strain>
    </source>
</reference>
<evidence type="ECO:0000256" key="5">
    <source>
        <dbReference type="ARBA" id="ARBA00023136"/>
    </source>
</evidence>
<name>A0ABT2EJU5_9BACT</name>